<gene>
    <name evidence="7" type="ORF">J8A68_001132</name>
</gene>
<dbReference type="PANTHER" id="PTHR31310:SF8">
    <property type="entry name" value="INOSITOLPHOSPHOTRANSFERASE 1"/>
    <property type="match status" value="1"/>
</dbReference>
<feature type="transmembrane region" description="Helical" evidence="5">
    <location>
        <begin position="679"/>
        <end position="700"/>
    </location>
</feature>
<keyword evidence="8" id="KW-1185">Reference proteome</keyword>
<evidence type="ECO:0000259" key="6">
    <source>
        <dbReference type="SMART" id="SM00014"/>
    </source>
</evidence>
<dbReference type="OrthoDB" id="5784at2759"/>
<reference evidence="7 8" key="1">
    <citation type="journal article" date="2021" name="DNA Res.">
        <title>Genome analysis of Candida subhashii reveals its hybrid nature and dual mitochondrial genome conformations.</title>
        <authorList>
            <person name="Mixao V."/>
            <person name="Hegedusova E."/>
            <person name="Saus E."/>
            <person name="Pryszcz L.P."/>
            <person name="Cillingova A."/>
            <person name="Nosek J."/>
            <person name="Gabaldon T."/>
        </authorList>
    </citation>
    <scope>NUCLEOTIDE SEQUENCE [LARGE SCALE GENOMIC DNA]</scope>
    <source>
        <strain evidence="7 8">CBS 10753</strain>
    </source>
</reference>
<dbReference type="AlphaFoldDB" id="A0A8J5QGN9"/>
<evidence type="ECO:0000256" key="1">
    <source>
        <dbReference type="ARBA" id="ARBA00004141"/>
    </source>
</evidence>
<protein>
    <submittedName>
        <fullName evidence="7">IPT1</fullName>
    </submittedName>
</protein>
<dbReference type="CDD" id="cd03386">
    <property type="entry name" value="PAP2_Aur1_like"/>
    <property type="match status" value="1"/>
</dbReference>
<evidence type="ECO:0000256" key="2">
    <source>
        <dbReference type="ARBA" id="ARBA00022692"/>
    </source>
</evidence>
<dbReference type="PANTHER" id="PTHR31310">
    <property type="match status" value="1"/>
</dbReference>
<dbReference type="InterPro" id="IPR000326">
    <property type="entry name" value="PAP2/HPO"/>
</dbReference>
<feature type="transmembrane region" description="Helical" evidence="5">
    <location>
        <begin position="802"/>
        <end position="821"/>
    </location>
</feature>
<evidence type="ECO:0000256" key="3">
    <source>
        <dbReference type="ARBA" id="ARBA00022989"/>
    </source>
</evidence>
<dbReference type="SMART" id="SM00014">
    <property type="entry name" value="acidPPc"/>
    <property type="match status" value="1"/>
</dbReference>
<keyword evidence="2 5" id="KW-0812">Transmembrane</keyword>
<evidence type="ECO:0000313" key="7">
    <source>
        <dbReference type="EMBL" id="KAG7665444.1"/>
    </source>
</evidence>
<evidence type="ECO:0000256" key="5">
    <source>
        <dbReference type="SAM" id="Phobius"/>
    </source>
</evidence>
<feature type="domain" description="Phosphatidic acid phosphatase type 2/haloperoxidase" evidence="6">
    <location>
        <begin position="679"/>
        <end position="819"/>
    </location>
</feature>
<dbReference type="RefSeq" id="XP_049265676.1">
    <property type="nucleotide sequence ID" value="XM_049404753.1"/>
</dbReference>
<keyword evidence="3 5" id="KW-1133">Transmembrane helix</keyword>
<keyword evidence="4 5" id="KW-0472">Membrane</keyword>
<dbReference type="InterPro" id="IPR052185">
    <property type="entry name" value="IPC_Synthase-Related"/>
</dbReference>
<dbReference type="GO" id="GO:0030148">
    <property type="term" value="P:sphingolipid biosynthetic process"/>
    <property type="evidence" value="ECO:0007669"/>
    <property type="project" value="TreeGrafter"/>
</dbReference>
<name>A0A8J5QGN9_9ASCO</name>
<sequence length="866" mass="97424">MDILSLKLMLWRNTKSLDAIPEEVRSKFLDTIDRYLDWSFMEYISLDILKTLRLWPRLHRMFDIDTPEAGARIIQKWMASTSSHRTRCVNLHYNFMEYISLDILKTLRLWPRLHPALLYLSSLPDNAIRRILEKFLKELDDDPSLRFVIGYVDTTLLTMETSEPFDPAPWILNRPNAPSAFGATGNAGLAAVISGNQSSSTKAVSNASGAADGGKVYFSCKSPEYKVHNCPLARKSKKGTQGLNFLMVPVGSSVVKDELVSDDNSSNDSDGDADASPVVLADVPSMDVSAINSVDETQSLAECSDNAVWDYLSDDDKSFACSSDSTDDDSSTAAAAAISPPVTACHGHYAQRVSTSGGHIFLSQHQSKSLIIDSGCNSHISMNKEHFTKIDTDPSGSISLSMQPNTDLEEKLKTCNNLSIFRFILSFIIGFSPVFIWLLIFKNAGIIPHSIRPPIHVKLAARLDEYMFTHLIGSILTIISLISSSYLIYIKFYRRKTIPSGNNGILSYIPVNKDDAIEFTEEIRSCSTSTRSVTPPLSADLEQQDNTTGLELETFTEEDDDTLDTTSPGDFQEDPHFSPLTYFTTLSPMEISQYTSETNEKIIHHIRTIGSYAPMNSWYLAPPILFCLSWIILNFDYWFKDPITPRKDILAWASYVIGHITIPIITAVWLYVFHAPGALKIYGVTLGLQNISGVLTHLLFPNAPPWFIHMYGEDKEATYDMEGYAAGLIRVDIQLGTHLHSEGFHASPIVFGAVPSLHSAMAVLTFFFVAYYARWTIIKILSLSFVILQWWATIYLDHHWRLDLIVGLGYSLFWFTLMSWMKSFGLKRVDEDFIKSRLRFDFKNGSTMGMRVFRNTKLQKFFDPLS</sequence>
<accession>A0A8J5QGN9</accession>
<feature type="transmembrane region" description="Helical" evidence="5">
    <location>
        <begin position="467"/>
        <end position="489"/>
    </location>
</feature>
<comment type="subcellular location">
    <subcellularLocation>
        <location evidence="1">Membrane</location>
        <topology evidence="1">Multi-pass membrane protein</topology>
    </subcellularLocation>
</comment>
<dbReference type="InterPro" id="IPR026841">
    <property type="entry name" value="Aur1/Ipt1"/>
</dbReference>
<proteinExistence type="predicted"/>
<feature type="transmembrane region" description="Helical" evidence="5">
    <location>
        <begin position="420"/>
        <end position="440"/>
    </location>
</feature>
<feature type="transmembrane region" description="Helical" evidence="5">
    <location>
        <begin position="617"/>
        <end position="637"/>
    </location>
</feature>
<dbReference type="GO" id="GO:0070916">
    <property type="term" value="C:inositol phosphoceramide synthase complex"/>
    <property type="evidence" value="ECO:0007669"/>
    <property type="project" value="TreeGrafter"/>
</dbReference>
<feature type="transmembrane region" description="Helical" evidence="5">
    <location>
        <begin position="649"/>
        <end position="672"/>
    </location>
</feature>
<dbReference type="GO" id="GO:0016020">
    <property type="term" value="C:membrane"/>
    <property type="evidence" value="ECO:0007669"/>
    <property type="project" value="UniProtKB-SubCell"/>
</dbReference>
<dbReference type="Proteomes" id="UP000694255">
    <property type="component" value="Unassembled WGS sequence"/>
</dbReference>
<organism evidence="7 8">
    <name type="scientific">[Candida] subhashii</name>
    <dbReference type="NCBI Taxonomy" id="561895"/>
    <lineage>
        <taxon>Eukaryota</taxon>
        <taxon>Fungi</taxon>
        <taxon>Dikarya</taxon>
        <taxon>Ascomycota</taxon>
        <taxon>Saccharomycotina</taxon>
        <taxon>Pichiomycetes</taxon>
        <taxon>Debaryomycetaceae</taxon>
        <taxon>Spathaspora</taxon>
    </lineage>
</organism>
<feature type="transmembrane region" description="Helical" evidence="5">
    <location>
        <begin position="749"/>
        <end position="773"/>
    </location>
</feature>
<dbReference type="GO" id="GO:0006676">
    <property type="term" value="P:mannosyl diphosphorylinositol ceramide metabolic process"/>
    <property type="evidence" value="ECO:0007669"/>
    <property type="project" value="TreeGrafter"/>
</dbReference>
<dbReference type="EMBL" id="JAGSYN010000050">
    <property type="protein sequence ID" value="KAG7665444.1"/>
    <property type="molecule type" value="Genomic_DNA"/>
</dbReference>
<comment type="caution">
    <text evidence="7">The sequence shown here is derived from an EMBL/GenBank/DDBJ whole genome shotgun (WGS) entry which is preliminary data.</text>
</comment>
<dbReference type="Pfam" id="PF14378">
    <property type="entry name" value="PAP2_3"/>
    <property type="match status" value="1"/>
</dbReference>
<feature type="transmembrane region" description="Helical" evidence="5">
    <location>
        <begin position="780"/>
        <end position="796"/>
    </location>
</feature>
<evidence type="ECO:0000256" key="4">
    <source>
        <dbReference type="ARBA" id="ARBA00023136"/>
    </source>
</evidence>
<evidence type="ECO:0000313" key="8">
    <source>
        <dbReference type="Proteomes" id="UP000694255"/>
    </source>
</evidence>
<dbReference type="GeneID" id="73467933"/>